<dbReference type="Proteomes" id="UP001172673">
    <property type="component" value="Unassembled WGS sequence"/>
</dbReference>
<comment type="caution">
    <text evidence="3">The sequence shown here is derived from an EMBL/GenBank/DDBJ whole genome shotgun (WGS) entry which is preliminary data.</text>
</comment>
<accession>A0AA38X4X8</accession>
<evidence type="ECO:0000256" key="1">
    <source>
        <dbReference type="ARBA" id="ARBA00006484"/>
    </source>
</evidence>
<dbReference type="EMBL" id="JAPDRK010000013">
    <property type="protein sequence ID" value="KAJ9606733.1"/>
    <property type="molecule type" value="Genomic_DNA"/>
</dbReference>
<evidence type="ECO:0008006" key="5">
    <source>
        <dbReference type="Google" id="ProtNLM"/>
    </source>
</evidence>
<dbReference type="Pfam" id="PF00106">
    <property type="entry name" value="adh_short"/>
    <property type="match status" value="1"/>
</dbReference>
<evidence type="ECO:0000313" key="4">
    <source>
        <dbReference type="Proteomes" id="UP001172673"/>
    </source>
</evidence>
<proteinExistence type="inferred from homology"/>
<evidence type="ECO:0000313" key="3">
    <source>
        <dbReference type="EMBL" id="KAJ9606733.1"/>
    </source>
</evidence>
<name>A0AA38X4X8_9EURO</name>
<reference evidence="3" key="1">
    <citation type="submission" date="2022-10" db="EMBL/GenBank/DDBJ databases">
        <title>Culturing micro-colonial fungi from biological soil crusts in the Mojave desert and describing Neophaeococcomyces mojavensis, and introducing the new genera and species Taxawa tesnikishii.</title>
        <authorList>
            <person name="Kurbessoian T."/>
            <person name="Stajich J.E."/>
        </authorList>
    </citation>
    <scope>NUCLEOTIDE SEQUENCE</scope>
    <source>
        <strain evidence="3">TK_41</strain>
    </source>
</reference>
<gene>
    <name evidence="3" type="ORF">H2200_008742</name>
</gene>
<dbReference type="GO" id="GO:0016491">
    <property type="term" value="F:oxidoreductase activity"/>
    <property type="evidence" value="ECO:0007669"/>
    <property type="project" value="UniProtKB-KW"/>
</dbReference>
<dbReference type="Gene3D" id="3.40.50.720">
    <property type="entry name" value="NAD(P)-binding Rossmann-like Domain"/>
    <property type="match status" value="1"/>
</dbReference>
<comment type="similarity">
    <text evidence="1">Belongs to the short-chain dehydrogenases/reductases (SDR) family.</text>
</comment>
<dbReference type="PRINTS" id="PR00081">
    <property type="entry name" value="GDHRDH"/>
</dbReference>
<dbReference type="AlphaFoldDB" id="A0AA38X4X8"/>
<evidence type="ECO:0000256" key="2">
    <source>
        <dbReference type="ARBA" id="ARBA00023002"/>
    </source>
</evidence>
<dbReference type="CDD" id="cd05233">
    <property type="entry name" value="SDR_c"/>
    <property type="match status" value="1"/>
</dbReference>
<keyword evidence="4" id="KW-1185">Reference proteome</keyword>
<dbReference type="SUPFAM" id="SSF51735">
    <property type="entry name" value="NAD(P)-binding Rossmann-fold domains"/>
    <property type="match status" value="1"/>
</dbReference>
<keyword evidence="2" id="KW-0560">Oxidoreductase</keyword>
<dbReference type="PANTHER" id="PTHR42901:SF1">
    <property type="entry name" value="ALCOHOL DEHYDROGENASE"/>
    <property type="match status" value="1"/>
</dbReference>
<dbReference type="PANTHER" id="PTHR42901">
    <property type="entry name" value="ALCOHOL DEHYDROGENASE"/>
    <property type="match status" value="1"/>
</dbReference>
<organism evidence="3 4">
    <name type="scientific">Cladophialophora chaetospira</name>
    <dbReference type="NCBI Taxonomy" id="386627"/>
    <lineage>
        <taxon>Eukaryota</taxon>
        <taxon>Fungi</taxon>
        <taxon>Dikarya</taxon>
        <taxon>Ascomycota</taxon>
        <taxon>Pezizomycotina</taxon>
        <taxon>Eurotiomycetes</taxon>
        <taxon>Chaetothyriomycetidae</taxon>
        <taxon>Chaetothyriales</taxon>
        <taxon>Herpotrichiellaceae</taxon>
        <taxon>Cladophialophora</taxon>
    </lineage>
</organism>
<protein>
    <recommendedName>
        <fullName evidence="5">NAD(P)-binding protein</fullName>
    </recommendedName>
</protein>
<sequence length="291" mass="31065">MARPGPDFAMVPFTKEWHSQPYPFISPTRSELSAKGKNIVITGGATGIGNAIGVAFAQAGARSIAIIGRRPDKLASGVSTISKAAADGTTTIFHQTADLANHEQSIKAFNAIATKVGKIDVLVSNAASLTESGPIANYSVPDLTEAFNLNVVTALNTFQAFLPHASSSAPVVINITTALAHITPWFDAGAYPIVKAAALKLWDQIAQENKHLRIVNVHPGWVPTDLNGHHKDAPDSVELPGQFVVWVSSPEAAFLSGKLVWANWDAEELSQRSDEIKSSRKLTWVLNGVDM</sequence>
<dbReference type="InterPro" id="IPR036291">
    <property type="entry name" value="NAD(P)-bd_dom_sf"/>
</dbReference>
<dbReference type="InterPro" id="IPR002347">
    <property type="entry name" value="SDR_fam"/>
</dbReference>